<evidence type="ECO:0000256" key="1">
    <source>
        <dbReference type="SAM" id="SignalP"/>
    </source>
</evidence>
<dbReference type="Gene3D" id="2.80.10.50">
    <property type="match status" value="5"/>
</dbReference>
<dbReference type="NCBIfam" id="TIGR02608">
    <property type="entry name" value="delta_60_rpt"/>
    <property type="match status" value="3"/>
</dbReference>
<dbReference type="InterPro" id="IPR013783">
    <property type="entry name" value="Ig-like_fold"/>
</dbReference>
<gene>
    <name evidence="3" type="ORF">JFN91_04110</name>
</gene>
<feature type="domain" description="MBG" evidence="2">
    <location>
        <begin position="895"/>
        <end position="965"/>
    </location>
</feature>
<evidence type="ECO:0000313" key="3">
    <source>
        <dbReference type="EMBL" id="MBJ6749386.1"/>
    </source>
</evidence>
<accession>A0ABS0YAP4</accession>
<dbReference type="InterPro" id="IPR041286">
    <property type="entry name" value="MBG_2"/>
</dbReference>
<dbReference type="Pfam" id="PF09136">
    <property type="entry name" value="Glucodextran_B"/>
    <property type="match status" value="2"/>
</dbReference>
<sequence>MRRITPAAGRSILAAAAAAIFFLFFAAAPSRALAAWTLDGFDIRAGGSVTINGVVHAVAVQRQDAKIVVAGDFTLTGGLPAVTRTNVARLNHDGTLDTSFDPPTPDGPVYALALQPDPVAPANPDYIWIGGSFTGAGGTNRKGVARLAGGTGGLDPLDPVTTPLAVTVRALALLPAGAGLLVGGEFREIKAGLPTRNLAGLAVAGGGAGTLNWTYSGGLNDDAGNVAVNAIALQDGAVVVGGEFATPWSANIARFWASGAYDASFRPVSPDAAVRALAVQADGRILVGGDFSGALLSRNYLARLNRDGTLDSFDPGFAGAPGSAVFALQVEPDGAIIAAGSFSVGAGPTQRFNLARLRLDGTLPETMFPAPDGAVRALARQGDGCLLAAGGFGNVGSVPRTSLARFYPYGALDDDLPQLVSGIGLVNRLSMRPDGRTTMVGLFEQVLGAGRFHIARFRGDWSIDPGYDPDLNLGQQGFALVPLPDDALLMAGDFITINGDLQVQMVRLDGAGVPGPASFNSFVGGYLQFFGYINAVTVAEDGAIYLGGDNVEVSPYRFMSRLFSTGDHDAGFVPPGEVDGIVTAIAIQPDGLLLVTTDTGRVLRLFPGGSLDPAWHGGTPLQLGGKIDHLVLLPDGRILVSGYNLRPGSVVDAGSGATVAVSRNLVRLSSDGVVDDGFVIEALYTHDGTFDSHVLGVTVQTDGSLIIYGVFDQIRDGFGTLIKRDYVTRVTPEGRLDPAVDLGPFSFAGGTPVSLVETVNLQPDGKMLVGGDFIGLNGRNKLIRFSNGWSSEELSVSDTGDKVTWLRLGTSPELWRVTFEYSENPDAAAPVWIPLGKGRWVAGRWELDGLDLAQYGTGVNRYVRARGYVASERGTLGSPVESVRLYYLKPQTVTITVSADAKSKVYGQDDPPLTYTFTPALNGGDQFTGALSRIPGRDVGGYAITVGTLALGSGYQLVYRGANLTVTRADLLISAVDQTKTAGSANPPLSARYTGLAPWDTKDSLGGAPLVTTAVDAATGRGSYPIHAALGGITSANYRYSFADGSFTVTGRPQLITFNQPPPKSYGDAPFAAAARADSGLPVGYASSNPGAATVVNGEIRIAGAGSTVITATQGGDAFWDPAPEVRVTLDVARAALRVAARDQSRAYLTPNPELSVNFSGFVYGEGASVLTGAPLLSTAATLTSAVGSYPIVAAAGSLRAANYDIVPVNGTLTVFKSCQEITFPAIPERTFGDPPFEIVASACSGLPLSFRSSNPEVARVDGDVITVTGAGSTVITASQPGSGDLETATGKSQPFVVHRSGQQVSFSSPARKVVGDPPFDLEGSASSGLPLSYASSDPAVATVAGNRVTVVGAGTTVLSALQGGSGNYLPALPVTRTLTVAQEGTPPQLYLSTLNSGAGTSNPVLNIMGRASDASGIASLSVAGVERSADAALFSAAVTLAEGDNAIAVTARDGAGNATTHSFTVTLDALAPVLAVSAPADNSVTDAVSCAVTGTVTPGSTVTMAVNGAALQLIPVNVGSFTGSALLAEGINTIELTAEREGRSSRSKRSVTFDPTAPALAITDPVQDLRSEAASITIAGTVGSAAVGGVQIQAAGALYAPEVVGGVFRQQLPLALGENRVTVRAVAGNGTTSVAQRNLVRIERLSGDLDGNGSVDIQDALQLLKISLGTEPVTAAALAHGDLAPVLNGVSRPDGVIDVGDLLVLLRSIVGLSRF</sequence>
<dbReference type="Proteomes" id="UP000614714">
    <property type="component" value="Unassembled WGS sequence"/>
</dbReference>
<comment type="caution">
    <text evidence="3">The sequence shown here is derived from an EMBL/GenBank/DDBJ whole genome shotgun (WGS) entry which is preliminary data.</text>
</comment>
<dbReference type="EMBL" id="JAEMHL010000002">
    <property type="protein sequence ID" value="MBJ6749386.1"/>
    <property type="molecule type" value="Genomic_DNA"/>
</dbReference>
<dbReference type="Gene3D" id="3.30.160.710">
    <property type="match status" value="2"/>
</dbReference>
<proteinExistence type="predicted"/>
<feature type="signal peptide" evidence="1">
    <location>
        <begin position="1"/>
        <end position="34"/>
    </location>
</feature>
<feature type="domain" description="MBG" evidence="2">
    <location>
        <begin position="1137"/>
        <end position="1214"/>
    </location>
</feature>
<dbReference type="Pfam" id="PF17164">
    <property type="entry name" value="DUF5122"/>
    <property type="match status" value="7"/>
</dbReference>
<organism evidence="3 4">
    <name type="scientific">Geomonas anaerohicana</name>
    <dbReference type="NCBI Taxonomy" id="2798583"/>
    <lineage>
        <taxon>Bacteria</taxon>
        <taxon>Pseudomonadati</taxon>
        <taxon>Thermodesulfobacteriota</taxon>
        <taxon>Desulfuromonadia</taxon>
        <taxon>Geobacterales</taxon>
        <taxon>Geobacteraceae</taxon>
        <taxon>Geomonas</taxon>
    </lineage>
</organism>
<reference evidence="3 4" key="1">
    <citation type="submission" date="2020-12" db="EMBL/GenBank/DDBJ databases">
        <title>Geomonas sp. Red421, isolated from paddy soil.</title>
        <authorList>
            <person name="Xu Z."/>
            <person name="Zhang Z."/>
            <person name="Masuda Y."/>
            <person name="Itoh H."/>
            <person name="Senoo K."/>
        </authorList>
    </citation>
    <scope>NUCLEOTIDE SEQUENCE [LARGE SCALE GENOMIC DNA]</scope>
    <source>
        <strain evidence="3 4">Red421</strain>
    </source>
</reference>
<dbReference type="InterPro" id="IPR013431">
    <property type="entry name" value="Delta_60_rpt"/>
</dbReference>
<evidence type="ECO:0000313" key="4">
    <source>
        <dbReference type="Proteomes" id="UP000614714"/>
    </source>
</evidence>
<dbReference type="Gene3D" id="2.60.40.10">
    <property type="entry name" value="Immunoglobulins"/>
    <property type="match status" value="3"/>
</dbReference>
<dbReference type="SUPFAM" id="SSF69322">
    <property type="entry name" value="Tricorn protease domain 2"/>
    <property type="match status" value="1"/>
</dbReference>
<keyword evidence="4" id="KW-1185">Reference proteome</keyword>
<feature type="chain" id="PRO_5047014346" description="MBG domain-containing protein" evidence="1">
    <location>
        <begin position="35"/>
        <end position="1716"/>
    </location>
</feature>
<keyword evidence="1" id="KW-0732">Signal</keyword>
<dbReference type="RefSeq" id="WP_199387937.1">
    <property type="nucleotide sequence ID" value="NZ_JAEMHL010000002.1"/>
</dbReference>
<dbReference type="InterPro" id="IPR036439">
    <property type="entry name" value="Dockerin_dom_sf"/>
</dbReference>
<feature type="domain" description="MBG" evidence="2">
    <location>
        <begin position="971"/>
        <end position="1048"/>
    </location>
</feature>
<evidence type="ECO:0000259" key="2">
    <source>
        <dbReference type="Pfam" id="PF18676"/>
    </source>
</evidence>
<protein>
    <recommendedName>
        <fullName evidence="2">MBG domain-containing protein</fullName>
    </recommendedName>
</protein>
<dbReference type="Gene3D" id="1.10.1330.10">
    <property type="entry name" value="Dockerin domain"/>
    <property type="match status" value="1"/>
</dbReference>
<dbReference type="Pfam" id="PF18676">
    <property type="entry name" value="MBG_2"/>
    <property type="match status" value="3"/>
</dbReference>
<dbReference type="CDD" id="cd14256">
    <property type="entry name" value="Dockerin_I"/>
    <property type="match status" value="1"/>
</dbReference>
<name>A0ABS0YAP4_9BACT</name>